<dbReference type="PROSITE" id="PS50943">
    <property type="entry name" value="HTH_CROC1"/>
    <property type="match status" value="1"/>
</dbReference>
<comment type="caution">
    <text evidence="2">The sequence shown here is derived from an EMBL/GenBank/DDBJ whole genome shotgun (WGS) entry which is preliminary data.</text>
</comment>
<evidence type="ECO:0000313" key="3">
    <source>
        <dbReference type="Proteomes" id="UP001500469"/>
    </source>
</evidence>
<proteinExistence type="predicted"/>
<evidence type="ECO:0000313" key="2">
    <source>
        <dbReference type="EMBL" id="GAA0879241.1"/>
    </source>
</evidence>
<sequence>MKSVNVKIERGEDGTYGACIEDDSLPFGIIGDGKTVTEAKADFMNSYEEMKQYFLDTNKDFVECKFNFAFDIASFLNYYSKILSLAGLERITGVNQGQLSHYVTGHRKPGRKTVEKIERNLKEFAEELREVEFI</sequence>
<dbReference type="CDD" id="cd00093">
    <property type="entry name" value="HTH_XRE"/>
    <property type="match status" value="1"/>
</dbReference>
<reference evidence="2 3" key="1">
    <citation type="journal article" date="2019" name="Int. J. Syst. Evol. Microbiol.">
        <title>The Global Catalogue of Microorganisms (GCM) 10K type strain sequencing project: providing services to taxonomists for standard genome sequencing and annotation.</title>
        <authorList>
            <consortium name="The Broad Institute Genomics Platform"/>
            <consortium name="The Broad Institute Genome Sequencing Center for Infectious Disease"/>
            <person name="Wu L."/>
            <person name="Ma J."/>
        </authorList>
    </citation>
    <scope>NUCLEOTIDE SEQUENCE [LARGE SCALE GENOMIC DNA]</scope>
    <source>
        <strain evidence="2 3">JCM 16112</strain>
    </source>
</reference>
<gene>
    <name evidence="2" type="ORF">GCM10009119_22090</name>
</gene>
<feature type="domain" description="HTH cro/C1-type" evidence="1">
    <location>
        <begin position="83"/>
        <end position="128"/>
    </location>
</feature>
<evidence type="ECO:0000259" key="1">
    <source>
        <dbReference type="PROSITE" id="PS50943"/>
    </source>
</evidence>
<keyword evidence="3" id="KW-1185">Reference proteome</keyword>
<dbReference type="Proteomes" id="UP001500469">
    <property type="component" value="Unassembled WGS sequence"/>
</dbReference>
<name>A0ABN1N094_9BACT</name>
<dbReference type="InterPro" id="IPR001387">
    <property type="entry name" value="Cro/C1-type_HTH"/>
</dbReference>
<organism evidence="2 3">
    <name type="scientific">Algoriphagus jejuensis</name>
    <dbReference type="NCBI Taxonomy" id="419934"/>
    <lineage>
        <taxon>Bacteria</taxon>
        <taxon>Pseudomonadati</taxon>
        <taxon>Bacteroidota</taxon>
        <taxon>Cytophagia</taxon>
        <taxon>Cytophagales</taxon>
        <taxon>Cyclobacteriaceae</taxon>
        <taxon>Algoriphagus</taxon>
    </lineage>
</organism>
<accession>A0ABN1N094</accession>
<protein>
    <submittedName>
        <fullName evidence="2">Helix-turn-helix transcriptional regulator</fullName>
    </submittedName>
</protein>
<dbReference type="EMBL" id="BAAAFI010000010">
    <property type="protein sequence ID" value="GAA0879241.1"/>
    <property type="molecule type" value="Genomic_DNA"/>
</dbReference>
<dbReference type="RefSeq" id="WP_343851448.1">
    <property type="nucleotide sequence ID" value="NZ_BAAAFI010000010.1"/>
</dbReference>